<dbReference type="AlphaFoldDB" id="A0AA38T6C0"/>
<feature type="compositionally biased region" description="Pro residues" evidence="1">
    <location>
        <begin position="157"/>
        <end position="169"/>
    </location>
</feature>
<accession>A0AA38T6C0</accession>
<keyword evidence="3" id="KW-1185">Reference proteome</keyword>
<dbReference type="EMBL" id="JARYMX010000005">
    <property type="protein sequence ID" value="KAJ9548935.1"/>
    <property type="molecule type" value="Genomic_DNA"/>
</dbReference>
<comment type="caution">
    <text evidence="2">The sequence shown here is derived from an EMBL/GenBank/DDBJ whole genome shotgun (WGS) entry which is preliminary data.</text>
</comment>
<dbReference type="Proteomes" id="UP001172457">
    <property type="component" value="Chromosome 5"/>
</dbReference>
<feature type="region of interest" description="Disordered" evidence="1">
    <location>
        <begin position="135"/>
        <end position="169"/>
    </location>
</feature>
<evidence type="ECO:0000313" key="3">
    <source>
        <dbReference type="Proteomes" id="UP001172457"/>
    </source>
</evidence>
<protein>
    <submittedName>
        <fullName evidence="2">Uncharacterized protein</fullName>
    </submittedName>
</protein>
<evidence type="ECO:0000256" key="1">
    <source>
        <dbReference type="SAM" id="MobiDB-lite"/>
    </source>
</evidence>
<reference evidence="2" key="1">
    <citation type="submission" date="2023-03" db="EMBL/GenBank/DDBJ databases">
        <title>Chromosome-scale reference genome and RAD-based genetic map of yellow starthistle (Centaurea solstitialis) reveal putative structural variation and QTLs associated with invader traits.</title>
        <authorList>
            <person name="Reatini B."/>
            <person name="Cang F.A."/>
            <person name="Jiang Q."/>
            <person name="Mckibben M.T.W."/>
            <person name="Barker M.S."/>
            <person name="Rieseberg L.H."/>
            <person name="Dlugosch K.M."/>
        </authorList>
    </citation>
    <scope>NUCLEOTIDE SEQUENCE</scope>
    <source>
        <strain evidence="2">CAN-66</strain>
        <tissue evidence="2">Leaf</tissue>
    </source>
</reference>
<gene>
    <name evidence="2" type="ORF">OSB04_021478</name>
</gene>
<name>A0AA38T6C0_9ASTR</name>
<proteinExistence type="predicted"/>
<organism evidence="2 3">
    <name type="scientific">Centaurea solstitialis</name>
    <name type="common">yellow star-thistle</name>
    <dbReference type="NCBI Taxonomy" id="347529"/>
    <lineage>
        <taxon>Eukaryota</taxon>
        <taxon>Viridiplantae</taxon>
        <taxon>Streptophyta</taxon>
        <taxon>Embryophyta</taxon>
        <taxon>Tracheophyta</taxon>
        <taxon>Spermatophyta</taxon>
        <taxon>Magnoliopsida</taxon>
        <taxon>eudicotyledons</taxon>
        <taxon>Gunneridae</taxon>
        <taxon>Pentapetalae</taxon>
        <taxon>asterids</taxon>
        <taxon>campanulids</taxon>
        <taxon>Asterales</taxon>
        <taxon>Asteraceae</taxon>
        <taxon>Carduoideae</taxon>
        <taxon>Cardueae</taxon>
        <taxon>Centaureinae</taxon>
        <taxon>Centaurea</taxon>
    </lineage>
</organism>
<sequence length="169" mass="18256">MSECITAVALLIHRMQRRHHVIDVLFLQLAAGVHRSWVGVHKCCARGAQVLHRSVEDADWVHDINLEGVVAGVHMCCARGAPVLRRSVEDADWVYDINNLEGSCGRSAEVLCEGAPGCHLKALSQPILPQIQNRKAMEQTPTPPPPSLSATTAVTATPPPPPPPPIPIL</sequence>
<evidence type="ECO:0000313" key="2">
    <source>
        <dbReference type="EMBL" id="KAJ9548935.1"/>
    </source>
</evidence>